<keyword evidence="1" id="KW-0472">Membrane</keyword>
<dbReference type="RefSeq" id="WP_072993137.1">
    <property type="nucleotide sequence ID" value="NZ_FQZB01000023.1"/>
</dbReference>
<dbReference type="EMBL" id="FQZB01000023">
    <property type="protein sequence ID" value="SHK68169.1"/>
    <property type="molecule type" value="Genomic_DNA"/>
</dbReference>
<feature type="transmembrane region" description="Helical" evidence="1">
    <location>
        <begin position="162"/>
        <end position="180"/>
    </location>
</feature>
<dbReference type="PANTHER" id="PTHR39430:SF1">
    <property type="entry name" value="PROTEASE"/>
    <property type="match status" value="1"/>
</dbReference>
<feature type="domain" description="CAAX prenyl protease 2/Lysostaphin resistance protein A-like" evidence="2">
    <location>
        <begin position="106"/>
        <end position="191"/>
    </location>
</feature>
<sequence length="247" mass="28385">MKGEYLKRNEFLLLSIVLLVFIIIVNSMANFFGGWLQYLFYQGGYGLLLSLIIPLIYVFKYEKADLKELGFKKLDLKGIIIASVFIVFSVGGQLKTKHFEMVSINQMIYLTIPLVMTTFFEEFLFRGFFQTRYEKIFGTIPAIILSGLTFSLYHLGYPSFRSLSMLSTLFLVGMMFALAFKLSGNNLLIAFLVNLPNAILTYLINPQNFTFLGLEAASISLITIIFVVIIVFRVRHKYLKKDYEKNI</sequence>
<dbReference type="InterPro" id="IPR003675">
    <property type="entry name" value="Rce1/LyrA-like_dom"/>
</dbReference>
<evidence type="ECO:0000313" key="4">
    <source>
        <dbReference type="Proteomes" id="UP000184310"/>
    </source>
</evidence>
<dbReference type="AlphaFoldDB" id="A0A1M6UG65"/>
<gene>
    <name evidence="3" type="ORF">SAMN02745163_04262</name>
</gene>
<feature type="transmembrane region" description="Helical" evidence="1">
    <location>
        <begin position="211"/>
        <end position="232"/>
    </location>
</feature>
<proteinExistence type="predicted"/>
<evidence type="ECO:0000256" key="1">
    <source>
        <dbReference type="SAM" id="Phobius"/>
    </source>
</evidence>
<feature type="transmembrane region" description="Helical" evidence="1">
    <location>
        <begin position="38"/>
        <end position="58"/>
    </location>
</feature>
<dbReference type="PANTHER" id="PTHR39430">
    <property type="entry name" value="MEMBRANE-ASSOCIATED PROTEASE-RELATED"/>
    <property type="match status" value="1"/>
</dbReference>
<dbReference type="GO" id="GO:0004175">
    <property type="term" value="F:endopeptidase activity"/>
    <property type="evidence" value="ECO:0007669"/>
    <property type="project" value="UniProtKB-ARBA"/>
</dbReference>
<feature type="transmembrane region" description="Helical" evidence="1">
    <location>
        <begin position="12"/>
        <end position="32"/>
    </location>
</feature>
<evidence type="ECO:0000313" key="3">
    <source>
        <dbReference type="EMBL" id="SHK68169.1"/>
    </source>
</evidence>
<keyword evidence="4" id="KW-1185">Reference proteome</keyword>
<feature type="transmembrane region" description="Helical" evidence="1">
    <location>
        <begin position="106"/>
        <end position="124"/>
    </location>
</feature>
<keyword evidence="1" id="KW-1133">Transmembrane helix</keyword>
<accession>A0A1M6UG65</accession>
<feature type="transmembrane region" description="Helical" evidence="1">
    <location>
        <begin position="187"/>
        <end position="205"/>
    </location>
</feature>
<dbReference type="GO" id="GO:0080120">
    <property type="term" value="P:CAAX-box protein maturation"/>
    <property type="evidence" value="ECO:0007669"/>
    <property type="project" value="UniProtKB-ARBA"/>
</dbReference>
<dbReference type="OrthoDB" id="1906565at2"/>
<dbReference type="Proteomes" id="UP000184310">
    <property type="component" value="Unassembled WGS sequence"/>
</dbReference>
<organism evidence="3 4">
    <name type="scientific">Clostridium cavendishii DSM 21758</name>
    <dbReference type="NCBI Taxonomy" id="1121302"/>
    <lineage>
        <taxon>Bacteria</taxon>
        <taxon>Bacillati</taxon>
        <taxon>Bacillota</taxon>
        <taxon>Clostridia</taxon>
        <taxon>Eubacteriales</taxon>
        <taxon>Clostridiaceae</taxon>
        <taxon>Clostridium</taxon>
    </lineage>
</organism>
<feature type="transmembrane region" description="Helical" evidence="1">
    <location>
        <begin position="136"/>
        <end position="156"/>
    </location>
</feature>
<keyword evidence="1" id="KW-0812">Transmembrane</keyword>
<feature type="transmembrane region" description="Helical" evidence="1">
    <location>
        <begin position="78"/>
        <end position="94"/>
    </location>
</feature>
<dbReference type="STRING" id="1121302.SAMN02745163_04262"/>
<reference evidence="3 4" key="1">
    <citation type="submission" date="2016-11" db="EMBL/GenBank/DDBJ databases">
        <authorList>
            <person name="Jaros S."/>
            <person name="Januszkiewicz K."/>
            <person name="Wedrychowicz H."/>
        </authorList>
    </citation>
    <scope>NUCLEOTIDE SEQUENCE [LARGE SCALE GENOMIC DNA]</scope>
    <source>
        <strain evidence="3 4">DSM 21758</strain>
    </source>
</reference>
<evidence type="ECO:0000259" key="2">
    <source>
        <dbReference type="Pfam" id="PF02517"/>
    </source>
</evidence>
<dbReference type="Pfam" id="PF02517">
    <property type="entry name" value="Rce1-like"/>
    <property type="match status" value="1"/>
</dbReference>
<protein>
    <recommendedName>
        <fullName evidence="2">CAAX prenyl protease 2/Lysostaphin resistance protein A-like domain-containing protein</fullName>
    </recommendedName>
</protein>
<name>A0A1M6UG65_9CLOT</name>